<keyword evidence="2" id="KW-0378">Hydrolase</keyword>
<sequence length="410" mass="45842">MSNRVHVPGLVLTEHEFSVPLDHSRPGDREITVFAREVAAPDGLDRPFLVYLQGGPGQEAPRPSASAPGWLPRALREYRVLMLDQRGTGRSTPVGTLPGRSPEEQAEYLTHFRADSIVADAELIRERLGVPQWSVLGQSFGGFCTLAYLSQAPEGLREAFFTGGLPPLHRDPDEVYAATFAAMLERNRRYYERYPADRDRVRALLPRLDAGEITLPDGSPLTARLFRQLGYVLGASGGPETLHYLLEREPASPAFAHDVMTMLPFTARNPLYSVVHESSYADGFATRWSAERVLPADFTEDPTLLTGEHVFPWLFEDVRGLRPLREAAELLAAHEWPRLYDADRLRACTVPAAAAIYAEDVYVERAFSEETARLMPTLRTWLTSEYEHNGLRASGEHVLGRLIDLVRGRV</sequence>
<evidence type="ECO:0000256" key="2">
    <source>
        <dbReference type="ARBA" id="ARBA00022801"/>
    </source>
</evidence>
<dbReference type="PRINTS" id="PR00793">
    <property type="entry name" value="PROAMNOPTASE"/>
</dbReference>
<dbReference type="InterPro" id="IPR029058">
    <property type="entry name" value="AB_hydrolase_fold"/>
</dbReference>
<dbReference type="RefSeq" id="WP_184777424.1">
    <property type="nucleotide sequence ID" value="NZ_JACHMG010000001.1"/>
</dbReference>
<dbReference type="InterPro" id="IPR051601">
    <property type="entry name" value="Serine_prot/Carboxylest_S33"/>
</dbReference>
<dbReference type="GO" id="GO:0006508">
    <property type="term" value="P:proteolysis"/>
    <property type="evidence" value="ECO:0007669"/>
    <property type="project" value="InterPro"/>
</dbReference>
<evidence type="ECO:0000256" key="1">
    <source>
        <dbReference type="ARBA" id="ARBA00010088"/>
    </source>
</evidence>
<reference evidence="4 5" key="1">
    <citation type="submission" date="2020-08" db="EMBL/GenBank/DDBJ databases">
        <title>Sequencing the genomes of 1000 actinobacteria strains.</title>
        <authorList>
            <person name="Klenk H.-P."/>
        </authorList>
    </citation>
    <scope>NUCLEOTIDE SEQUENCE [LARGE SCALE GENOMIC DNA]</scope>
    <source>
        <strain evidence="4 5">DSM 45859</strain>
    </source>
</reference>
<dbReference type="SUPFAM" id="SSF53474">
    <property type="entry name" value="alpha/beta-Hydrolases"/>
    <property type="match status" value="1"/>
</dbReference>
<dbReference type="PANTHER" id="PTHR43248">
    <property type="entry name" value="2-SUCCINYL-6-HYDROXY-2,4-CYCLOHEXADIENE-1-CARBOXYLATE SYNTHASE"/>
    <property type="match status" value="1"/>
</dbReference>
<dbReference type="Proteomes" id="UP000581769">
    <property type="component" value="Unassembled WGS sequence"/>
</dbReference>
<gene>
    <name evidence="4" type="ORF">BJY18_000588</name>
</gene>
<feature type="domain" description="AB hydrolase-1" evidence="3">
    <location>
        <begin position="49"/>
        <end position="192"/>
    </location>
</feature>
<accession>A0A840IMJ1</accession>
<proteinExistence type="inferred from homology"/>
<comment type="similarity">
    <text evidence="1">Belongs to the peptidase S33 family.</text>
</comment>
<dbReference type="InterPro" id="IPR002410">
    <property type="entry name" value="Peptidase_S33"/>
</dbReference>
<protein>
    <submittedName>
        <fullName evidence="4">Pimeloyl-ACP methyl ester carboxylesterase</fullName>
    </submittedName>
</protein>
<dbReference type="GO" id="GO:0004177">
    <property type="term" value="F:aminopeptidase activity"/>
    <property type="evidence" value="ECO:0007669"/>
    <property type="project" value="UniProtKB-EC"/>
</dbReference>
<dbReference type="Gene3D" id="3.40.50.1820">
    <property type="entry name" value="alpha/beta hydrolase"/>
    <property type="match status" value="1"/>
</dbReference>
<name>A0A840IMJ1_9PSEU</name>
<comment type="caution">
    <text evidence="4">The sequence shown here is derived from an EMBL/GenBank/DDBJ whole genome shotgun (WGS) entry which is preliminary data.</text>
</comment>
<evidence type="ECO:0000313" key="4">
    <source>
        <dbReference type="EMBL" id="MBB4683103.1"/>
    </source>
</evidence>
<dbReference type="EMBL" id="JACHMG010000001">
    <property type="protein sequence ID" value="MBB4683103.1"/>
    <property type="molecule type" value="Genomic_DNA"/>
</dbReference>
<evidence type="ECO:0000313" key="5">
    <source>
        <dbReference type="Proteomes" id="UP000581769"/>
    </source>
</evidence>
<dbReference type="AlphaFoldDB" id="A0A840IMJ1"/>
<organism evidence="4 5">
    <name type="scientific">Amycolatopsis jiangsuensis</name>
    <dbReference type="NCBI Taxonomy" id="1181879"/>
    <lineage>
        <taxon>Bacteria</taxon>
        <taxon>Bacillati</taxon>
        <taxon>Actinomycetota</taxon>
        <taxon>Actinomycetes</taxon>
        <taxon>Pseudonocardiales</taxon>
        <taxon>Pseudonocardiaceae</taxon>
        <taxon>Amycolatopsis</taxon>
    </lineage>
</organism>
<keyword evidence="5" id="KW-1185">Reference proteome</keyword>
<dbReference type="PANTHER" id="PTHR43248:SF2">
    <property type="entry name" value="PROLYL AMINOPEPTIDASE"/>
    <property type="match status" value="1"/>
</dbReference>
<dbReference type="Pfam" id="PF00561">
    <property type="entry name" value="Abhydrolase_1"/>
    <property type="match status" value="1"/>
</dbReference>
<evidence type="ECO:0000259" key="3">
    <source>
        <dbReference type="Pfam" id="PF00561"/>
    </source>
</evidence>
<dbReference type="InterPro" id="IPR000073">
    <property type="entry name" value="AB_hydrolase_1"/>
</dbReference>